<evidence type="ECO:0000313" key="3">
    <source>
        <dbReference type="Proteomes" id="UP001485043"/>
    </source>
</evidence>
<proteinExistence type="predicted"/>
<evidence type="ECO:0000259" key="1">
    <source>
        <dbReference type="Pfam" id="PF20770"/>
    </source>
</evidence>
<dbReference type="EMBL" id="JALJOV010000906">
    <property type="protein sequence ID" value="KAK9858846.1"/>
    <property type="molecule type" value="Genomic_DNA"/>
</dbReference>
<dbReference type="GO" id="GO:0000932">
    <property type="term" value="C:P-body"/>
    <property type="evidence" value="ECO:0007669"/>
    <property type="project" value="TreeGrafter"/>
</dbReference>
<reference evidence="2 3" key="1">
    <citation type="journal article" date="2024" name="Nat. Commun.">
        <title>Phylogenomics reveals the evolutionary origins of lichenization in chlorophyte algae.</title>
        <authorList>
            <person name="Puginier C."/>
            <person name="Libourel C."/>
            <person name="Otte J."/>
            <person name="Skaloud P."/>
            <person name="Haon M."/>
            <person name="Grisel S."/>
            <person name="Petersen M."/>
            <person name="Berrin J.G."/>
            <person name="Delaux P.M."/>
            <person name="Dal Grande F."/>
            <person name="Keller J."/>
        </authorList>
    </citation>
    <scope>NUCLEOTIDE SEQUENCE [LARGE SCALE GENOMIC DNA]</scope>
    <source>
        <strain evidence="2 3">SAG 2523</strain>
    </source>
</reference>
<dbReference type="InterPro" id="IPR036322">
    <property type="entry name" value="WD40_repeat_dom_sf"/>
</dbReference>
<dbReference type="GO" id="GO:0004535">
    <property type="term" value="F:poly(A)-specific ribonuclease activity"/>
    <property type="evidence" value="ECO:0007669"/>
    <property type="project" value="TreeGrafter"/>
</dbReference>
<dbReference type="SUPFAM" id="SSF50978">
    <property type="entry name" value="WD40 repeat-like"/>
    <property type="match status" value="1"/>
</dbReference>
<dbReference type="PANTHER" id="PTHR15728:SF0">
    <property type="entry name" value="PAN2-PAN3 DEADENYLATION COMPLEX CATALYTIC SUBUNIT PAN2"/>
    <property type="match status" value="1"/>
</dbReference>
<dbReference type="InterPro" id="IPR015943">
    <property type="entry name" value="WD40/YVTN_repeat-like_dom_sf"/>
</dbReference>
<dbReference type="Proteomes" id="UP001485043">
    <property type="component" value="Unassembled WGS sequence"/>
</dbReference>
<dbReference type="Pfam" id="PF20770">
    <property type="entry name" value="PAN2_N"/>
    <property type="match status" value="1"/>
</dbReference>
<name>A0AAW1SUC9_9CHLO</name>
<sequence>MQATPGLTELRANPIHPRISESISCLRFSNREELVWSGTDSGALYGLQSPSLNRYCCARSHASRICGLALYGDGAASVSSTTVCYHAVGGLCHIRHTSPEGNMAACEVESSGANRLLVGGLAKASRDKGQVSVLDLTTGQFTSQGEVAGGVQQLKGGVGRGLVAAGVPSGQVVLLDPRTGFAQQASMAAHPGGLACMDARSDLVATCGHSTRQGQIVPDIYFKVFDVRSTPRVLSSVQFRAGPAMLAFHPKFTSTLLVVSPSGVFSLIDAQGSAFAQTMQ</sequence>
<feature type="non-terminal residue" evidence="2">
    <location>
        <position position="280"/>
    </location>
</feature>
<dbReference type="AlphaFoldDB" id="A0AAW1SUC9"/>
<evidence type="ECO:0000313" key="2">
    <source>
        <dbReference type="EMBL" id="KAK9858846.1"/>
    </source>
</evidence>
<gene>
    <name evidence="2" type="ORF">WJX84_009540</name>
</gene>
<dbReference type="Gene3D" id="2.130.10.10">
    <property type="entry name" value="YVTN repeat-like/Quinoprotein amine dehydrogenase"/>
    <property type="match status" value="1"/>
</dbReference>
<dbReference type="InterPro" id="IPR048841">
    <property type="entry name" value="PAN2_N"/>
</dbReference>
<accession>A0AAW1SUC9</accession>
<feature type="domain" description="PAN2-PAN3 deadenylation complex catalytic subunit PAN2 N-terminal" evidence="1">
    <location>
        <begin position="22"/>
        <end position="274"/>
    </location>
</feature>
<dbReference type="GO" id="GO:0000289">
    <property type="term" value="P:nuclear-transcribed mRNA poly(A) tail shortening"/>
    <property type="evidence" value="ECO:0007669"/>
    <property type="project" value="TreeGrafter"/>
</dbReference>
<protein>
    <recommendedName>
        <fullName evidence="1">PAN2-PAN3 deadenylation complex catalytic subunit PAN2 N-terminal domain-containing protein</fullName>
    </recommendedName>
</protein>
<dbReference type="PANTHER" id="PTHR15728">
    <property type="entry name" value="DEADENYLATION COMPLEX CATALYTIC SUBUNIT PAN2"/>
    <property type="match status" value="1"/>
</dbReference>
<keyword evidence="3" id="KW-1185">Reference proteome</keyword>
<comment type="caution">
    <text evidence="2">The sequence shown here is derived from an EMBL/GenBank/DDBJ whole genome shotgun (WGS) entry which is preliminary data.</text>
</comment>
<dbReference type="GO" id="GO:0031251">
    <property type="term" value="C:PAN complex"/>
    <property type="evidence" value="ECO:0007669"/>
    <property type="project" value="TreeGrafter"/>
</dbReference>
<organism evidence="2 3">
    <name type="scientific">Apatococcus fuscideae</name>
    <dbReference type="NCBI Taxonomy" id="2026836"/>
    <lineage>
        <taxon>Eukaryota</taxon>
        <taxon>Viridiplantae</taxon>
        <taxon>Chlorophyta</taxon>
        <taxon>core chlorophytes</taxon>
        <taxon>Trebouxiophyceae</taxon>
        <taxon>Chlorellales</taxon>
        <taxon>Chlorellaceae</taxon>
        <taxon>Apatococcus</taxon>
    </lineage>
</organism>
<dbReference type="InterPro" id="IPR050785">
    <property type="entry name" value="PAN2-PAN3_catalytic_subunit"/>
</dbReference>